<dbReference type="PANTHER" id="PTHR13282:SF6">
    <property type="entry name" value="PROTEIN FAM32A"/>
    <property type="match status" value="1"/>
</dbReference>
<dbReference type="RefSeq" id="XP_064678244.1">
    <property type="nucleotide sequence ID" value="XM_064831964.1"/>
</dbReference>
<protein>
    <recommendedName>
        <fullName evidence="4">DUF1754-domain-containing protein</fullName>
    </recommendedName>
</protein>
<dbReference type="EMBL" id="JASEJX010000030">
    <property type="protein sequence ID" value="KAK4511578.1"/>
    <property type="molecule type" value="Genomic_DNA"/>
</dbReference>
<keyword evidence="3" id="KW-1185">Reference proteome</keyword>
<gene>
    <name evidence="2" type="ORF">ATC70_012794</name>
</gene>
<reference evidence="2 3" key="1">
    <citation type="submission" date="2022-11" db="EMBL/GenBank/DDBJ databases">
        <title>Mucor velutinosus strain NIH1002 WGS.</title>
        <authorList>
            <person name="Subramanian P."/>
            <person name="Mullikin J.C."/>
            <person name="Segre J.A."/>
            <person name="Zelazny A.M."/>
        </authorList>
    </citation>
    <scope>NUCLEOTIDE SEQUENCE [LARGE SCALE GENOMIC DNA]</scope>
    <source>
        <strain evidence="2 3">NIH1002</strain>
    </source>
</reference>
<dbReference type="InterPro" id="IPR013865">
    <property type="entry name" value="FAM32A"/>
</dbReference>
<dbReference type="AlphaFoldDB" id="A0AAN7D631"/>
<dbReference type="Proteomes" id="UP001304243">
    <property type="component" value="Unassembled WGS sequence"/>
</dbReference>
<feature type="compositionally biased region" description="Basic and acidic residues" evidence="1">
    <location>
        <begin position="33"/>
        <end position="48"/>
    </location>
</feature>
<sequence>MSSAYDHVKKGSLKFKGGESASIKKKKKKSSKSSKEKMDRALREEQSKLKQVYQDVEKTEAERKFEEIKRQRQMERVSKAAAKSHKDRVQEFNHKLEQLSEHHDIPKVGPG</sequence>
<dbReference type="GO" id="GO:0005730">
    <property type="term" value="C:nucleolus"/>
    <property type="evidence" value="ECO:0007669"/>
    <property type="project" value="TreeGrafter"/>
</dbReference>
<evidence type="ECO:0000256" key="1">
    <source>
        <dbReference type="SAM" id="MobiDB-lite"/>
    </source>
</evidence>
<dbReference type="GeneID" id="89956480"/>
<dbReference type="PANTHER" id="PTHR13282">
    <property type="entry name" value="PROTEIN FAM32A"/>
    <property type="match status" value="1"/>
</dbReference>
<accession>A0AAN7D631</accession>
<dbReference type="Pfam" id="PF08555">
    <property type="entry name" value="FAM32A"/>
    <property type="match status" value="1"/>
</dbReference>
<feature type="compositionally biased region" description="Basic and acidic residues" evidence="1">
    <location>
        <begin position="55"/>
        <end position="78"/>
    </location>
</feature>
<name>A0AAN7D631_9FUNG</name>
<evidence type="ECO:0000313" key="2">
    <source>
        <dbReference type="EMBL" id="KAK4511578.1"/>
    </source>
</evidence>
<evidence type="ECO:0008006" key="4">
    <source>
        <dbReference type="Google" id="ProtNLM"/>
    </source>
</evidence>
<proteinExistence type="predicted"/>
<comment type="caution">
    <text evidence="2">The sequence shown here is derived from an EMBL/GenBank/DDBJ whole genome shotgun (WGS) entry which is preliminary data.</text>
</comment>
<organism evidence="2 3">
    <name type="scientific">Mucor velutinosus</name>
    <dbReference type="NCBI Taxonomy" id="708070"/>
    <lineage>
        <taxon>Eukaryota</taxon>
        <taxon>Fungi</taxon>
        <taxon>Fungi incertae sedis</taxon>
        <taxon>Mucoromycota</taxon>
        <taxon>Mucoromycotina</taxon>
        <taxon>Mucoromycetes</taxon>
        <taxon>Mucorales</taxon>
        <taxon>Mucorineae</taxon>
        <taxon>Mucoraceae</taxon>
        <taxon>Mucor</taxon>
    </lineage>
</organism>
<feature type="region of interest" description="Disordered" evidence="1">
    <location>
        <begin position="1"/>
        <end position="89"/>
    </location>
</feature>
<feature type="compositionally biased region" description="Basic residues" evidence="1">
    <location>
        <begin position="23"/>
        <end position="32"/>
    </location>
</feature>
<evidence type="ECO:0000313" key="3">
    <source>
        <dbReference type="Proteomes" id="UP001304243"/>
    </source>
</evidence>